<dbReference type="AlphaFoldDB" id="A0AAE0DNG2"/>
<dbReference type="CDD" id="cd00077">
    <property type="entry name" value="HDc"/>
    <property type="match status" value="1"/>
</dbReference>
<dbReference type="Pfam" id="PF01966">
    <property type="entry name" value="HD"/>
    <property type="match status" value="1"/>
</dbReference>
<dbReference type="PANTHER" id="PTHR35569">
    <property type="entry name" value="CYANAMIDE HYDRATASE DDI2-RELATED"/>
    <property type="match status" value="1"/>
</dbReference>
<dbReference type="Proteomes" id="UP001276659">
    <property type="component" value="Unassembled WGS sequence"/>
</dbReference>
<name>A0AAE0DNG2_9LECA</name>
<evidence type="ECO:0000313" key="2">
    <source>
        <dbReference type="EMBL" id="KAK3173533.1"/>
    </source>
</evidence>
<comment type="caution">
    <text evidence="2">The sequence shown here is derived from an EMBL/GenBank/DDBJ whole genome shotgun (WGS) entry which is preliminary data.</text>
</comment>
<accession>A0AAE0DNG2</accession>
<feature type="domain" description="HD" evidence="1">
    <location>
        <begin position="36"/>
        <end position="128"/>
    </location>
</feature>
<dbReference type="InterPro" id="IPR003607">
    <property type="entry name" value="HD/PDEase_dom"/>
</dbReference>
<keyword evidence="3" id="KW-1185">Reference proteome</keyword>
<sequence length="228" mass="25380">MAPVPTRLFAGVPVPDTPLISAALALSRRHLNNIAYNHSIRAWLFGFIIASKIPSLEDRDLEVHAVAAILHDLGWAEKESGEIVTQEKRFEMDGANGAREFLKGEASDWDKHRVQLVWDAIALHTVTSIAWHKEPEVVATSYGINADFAGPDRAVGGHLSWDEWNVVVKEVPRLGLTQGVRDICCRLCREKPDTTYGNFAGQYGERYVEGYTLRGKRSIDFIEAVDLG</sequence>
<dbReference type="SUPFAM" id="SSF109604">
    <property type="entry name" value="HD-domain/PDEase-like"/>
    <property type="match status" value="1"/>
</dbReference>
<dbReference type="EMBL" id="JASNWA010000007">
    <property type="protein sequence ID" value="KAK3173533.1"/>
    <property type="molecule type" value="Genomic_DNA"/>
</dbReference>
<dbReference type="Gene3D" id="1.10.3210.10">
    <property type="entry name" value="Hypothetical protein af1432"/>
    <property type="match status" value="1"/>
</dbReference>
<reference evidence="2" key="1">
    <citation type="submission" date="2022-11" db="EMBL/GenBank/DDBJ databases">
        <title>Chromosomal genome sequence assembly and mating type (MAT) locus characterization of the leprose asexual lichenized fungus Lepraria neglecta (Nyl.) Erichsen.</title>
        <authorList>
            <person name="Allen J.L."/>
            <person name="Pfeffer B."/>
        </authorList>
    </citation>
    <scope>NUCLEOTIDE SEQUENCE</scope>
    <source>
        <strain evidence="2">Allen 5258</strain>
    </source>
</reference>
<dbReference type="InterPro" id="IPR006674">
    <property type="entry name" value="HD_domain"/>
</dbReference>
<evidence type="ECO:0000313" key="3">
    <source>
        <dbReference type="Proteomes" id="UP001276659"/>
    </source>
</evidence>
<proteinExistence type="predicted"/>
<evidence type="ECO:0000259" key="1">
    <source>
        <dbReference type="Pfam" id="PF01966"/>
    </source>
</evidence>
<protein>
    <recommendedName>
        <fullName evidence="1">HD domain-containing protein</fullName>
    </recommendedName>
</protein>
<gene>
    <name evidence="2" type="ORF">OEA41_006863</name>
</gene>
<dbReference type="PANTHER" id="PTHR35569:SF1">
    <property type="entry name" value="CYANAMIDE HYDRATASE DDI2-RELATED"/>
    <property type="match status" value="1"/>
</dbReference>
<organism evidence="2 3">
    <name type="scientific">Lepraria neglecta</name>
    <dbReference type="NCBI Taxonomy" id="209136"/>
    <lineage>
        <taxon>Eukaryota</taxon>
        <taxon>Fungi</taxon>
        <taxon>Dikarya</taxon>
        <taxon>Ascomycota</taxon>
        <taxon>Pezizomycotina</taxon>
        <taxon>Lecanoromycetes</taxon>
        <taxon>OSLEUM clade</taxon>
        <taxon>Lecanoromycetidae</taxon>
        <taxon>Lecanorales</taxon>
        <taxon>Lecanorineae</taxon>
        <taxon>Stereocaulaceae</taxon>
        <taxon>Lepraria</taxon>
    </lineage>
</organism>